<feature type="region of interest" description="Disordered" evidence="1">
    <location>
        <begin position="33"/>
        <end position="115"/>
    </location>
</feature>
<dbReference type="Proteomes" id="UP000314251">
    <property type="component" value="Unassembled WGS sequence"/>
</dbReference>
<proteinExistence type="predicted"/>
<evidence type="ECO:0000313" key="2">
    <source>
        <dbReference type="EMBL" id="KAB8162536.1"/>
    </source>
</evidence>
<reference evidence="2" key="1">
    <citation type="submission" date="2019-10" db="EMBL/GenBank/DDBJ databases">
        <title>Nonomuraea sp. nov., isolated from Phyllanthus amarus.</title>
        <authorList>
            <person name="Klykleung N."/>
            <person name="Tanasupawat S."/>
        </authorList>
    </citation>
    <scope>NUCLEOTIDE SEQUENCE [LARGE SCALE GENOMIC DNA]</scope>
    <source>
        <strain evidence="2">3MP-10</strain>
    </source>
</reference>
<feature type="compositionally biased region" description="Acidic residues" evidence="1">
    <location>
        <begin position="100"/>
        <end position="115"/>
    </location>
</feature>
<evidence type="ECO:0000256" key="1">
    <source>
        <dbReference type="SAM" id="MobiDB-lite"/>
    </source>
</evidence>
<organism evidence="2 3">
    <name type="scientific">Streptomyces mimosae</name>
    <dbReference type="NCBI Taxonomy" id="2586635"/>
    <lineage>
        <taxon>Bacteria</taxon>
        <taxon>Bacillati</taxon>
        <taxon>Actinomycetota</taxon>
        <taxon>Actinomycetes</taxon>
        <taxon>Kitasatosporales</taxon>
        <taxon>Streptomycetaceae</taxon>
        <taxon>Streptomyces</taxon>
    </lineage>
</organism>
<keyword evidence="3" id="KW-1185">Reference proteome</keyword>
<dbReference type="EMBL" id="VDLY02000014">
    <property type="protein sequence ID" value="KAB8162536.1"/>
    <property type="molecule type" value="Genomic_DNA"/>
</dbReference>
<protein>
    <submittedName>
        <fullName evidence="2">Uncharacterized protein</fullName>
    </submittedName>
</protein>
<sequence length="115" mass="12431">MLLELLTARTPVAEWPTQMTAKQKAERARELTRARAAAADRPAAPLSVLPPPAEPAELATATRRAVTADRRRRRDAVSTPPTPPPLLGEALRARSLFLLPDEDEAPADEPGPEPT</sequence>
<dbReference type="AlphaFoldDB" id="A0A5N6A3R3"/>
<evidence type="ECO:0000313" key="3">
    <source>
        <dbReference type="Proteomes" id="UP000314251"/>
    </source>
</evidence>
<accession>A0A5N6A3R3</accession>
<name>A0A5N6A3R3_9ACTN</name>
<feature type="compositionally biased region" description="Low complexity" evidence="1">
    <location>
        <begin position="34"/>
        <end position="47"/>
    </location>
</feature>
<feature type="compositionally biased region" description="Low complexity" evidence="1">
    <location>
        <begin position="55"/>
        <end position="65"/>
    </location>
</feature>
<comment type="caution">
    <text evidence="2">The sequence shown here is derived from an EMBL/GenBank/DDBJ whole genome shotgun (WGS) entry which is preliminary data.</text>
</comment>
<gene>
    <name evidence="2" type="ORF">FH607_021045</name>
</gene>